<evidence type="ECO:0000256" key="5">
    <source>
        <dbReference type="ARBA" id="ARBA00023136"/>
    </source>
</evidence>
<reference evidence="10 11" key="1">
    <citation type="submission" date="2023-04" db="EMBL/GenBank/DDBJ databases">
        <title>Genome of Basidiobolus ranarum AG-B5.</title>
        <authorList>
            <person name="Stajich J.E."/>
            <person name="Carter-House D."/>
            <person name="Gryganskyi A."/>
        </authorList>
    </citation>
    <scope>NUCLEOTIDE SEQUENCE [LARGE SCALE GENOMIC DNA]</scope>
    <source>
        <strain evidence="10 11">AG-B5</strain>
    </source>
</reference>
<evidence type="ECO:0000256" key="4">
    <source>
        <dbReference type="ARBA" id="ARBA00023121"/>
    </source>
</evidence>
<dbReference type="SMART" id="SM00239">
    <property type="entry name" value="C2"/>
    <property type="match status" value="6"/>
</dbReference>
<dbReference type="CDD" id="cd21678">
    <property type="entry name" value="SMP_TCB"/>
    <property type="match status" value="1"/>
</dbReference>
<keyword evidence="7" id="KW-0812">Transmembrane</keyword>
<keyword evidence="3" id="KW-0445">Lipid transport</keyword>
<evidence type="ECO:0000256" key="7">
    <source>
        <dbReference type="SAM" id="Phobius"/>
    </source>
</evidence>
<organism evidence="10 11">
    <name type="scientific">Basidiobolus ranarum</name>
    <dbReference type="NCBI Taxonomy" id="34480"/>
    <lineage>
        <taxon>Eukaryota</taxon>
        <taxon>Fungi</taxon>
        <taxon>Fungi incertae sedis</taxon>
        <taxon>Zoopagomycota</taxon>
        <taxon>Entomophthoromycotina</taxon>
        <taxon>Basidiobolomycetes</taxon>
        <taxon>Basidiobolales</taxon>
        <taxon>Basidiobolaceae</taxon>
        <taxon>Basidiobolus</taxon>
    </lineage>
</organism>
<dbReference type="PROSITE" id="PS50004">
    <property type="entry name" value="C2"/>
    <property type="match status" value="6"/>
</dbReference>
<feature type="compositionally biased region" description="Polar residues" evidence="6">
    <location>
        <begin position="32"/>
        <end position="41"/>
    </location>
</feature>
<keyword evidence="11" id="KW-1185">Reference proteome</keyword>
<feature type="domain" description="C2" evidence="8">
    <location>
        <begin position="584"/>
        <end position="696"/>
    </location>
</feature>
<evidence type="ECO:0000259" key="8">
    <source>
        <dbReference type="PROSITE" id="PS50004"/>
    </source>
</evidence>
<feature type="domain" description="C2" evidence="8">
    <location>
        <begin position="1015"/>
        <end position="1146"/>
    </location>
</feature>
<dbReference type="InterPro" id="IPR037761">
    <property type="entry name" value="C2A_Tricalbin"/>
</dbReference>
<gene>
    <name evidence="10" type="primary">TCB2_1</name>
    <name evidence="10" type="ORF">K7432_001503</name>
</gene>
<evidence type="ECO:0000256" key="1">
    <source>
        <dbReference type="ARBA" id="ARBA00004370"/>
    </source>
</evidence>
<dbReference type="PROSITE" id="PS51847">
    <property type="entry name" value="SMP"/>
    <property type="match status" value="1"/>
</dbReference>
<dbReference type="CDD" id="cd00030">
    <property type="entry name" value="C2"/>
    <property type="match status" value="1"/>
</dbReference>
<dbReference type="InterPro" id="IPR052455">
    <property type="entry name" value="Tricalbin_domain"/>
</dbReference>
<dbReference type="InterPro" id="IPR000008">
    <property type="entry name" value="C2_dom"/>
</dbReference>
<keyword evidence="4" id="KW-0446">Lipid-binding</keyword>
<feature type="compositionally biased region" description="Basic and acidic residues" evidence="6">
    <location>
        <begin position="51"/>
        <end position="64"/>
    </location>
</feature>
<sequence length="1473" mass="161209">MSNEAGYESNQPVQSIPSVATTDPVERDLPNLPTNEPNQPNGEPEISTEQRVADAHIEADKVMSDSKAPVHSFNPNDTPEEKAKKAREAPGVADVTANNPLLDGPQAKTIISDATLPSGNGKTSESEGAVKAAEKSKPAKETAAEVKAKPKKDLPPPILGWRESNDDFMKKYAGQEWQNYIAITVLILGGFLVSRLYFGFGWCLIVIAFGTQYYANSVQRHRRNVRDDITRQLAVNRLFNDSESTEWLNSFVSKFWLIYEPVLSAMVVEIGDGVLAENTPGFLDSLRLSHFTLGTKAPRVDSVKTINNNNGEKIEMEWEFSFTPNDTMDMTKRELETKTNPKICLEIRVGKGIVGAGMPILVEDFAFKGRMRIGIYLMSTFPHVKTVDVSFMEPPVIDYVLKPLGGETFGFDIAHIPGLQTFIRDQTNAVLGPMMYAPNVFTLDVEQIMSGVDMEAAVGVLKITIRSARNLKNVELIGMSDPYVILQCNNRAELARTSVKYNTLNPVWDETYYVLLHNISDNLSLEIFDKEDVQKDRSLGTATFDLSTLNDTPEQTDILGKVIREGGKESGELLYDLAYYPVIPPVKNEDGTESPVESNSGILKVFIHQAKDLSSTCDAYGTVKLNGNAILKTQVIKKKNNPLWEKNVEMFISDKKNAIFEVDVMDERGFVADPVIGKFTTTLDEALNRDGQNPWYSLDGSAGKVRMTFVWRPVVIKGGVLSAGRLAPPIGVVRLDLISGLKLKNTDLLGKADPYIIVSVANKQKARTEYIEDSVDPTWNETHFIGVRNPREIFVIEVYDWDKFGKDSLIGSTSLNISELLGPQIAEGQFGEGPVKQYQQPIKFESKERGTVCFNAHFYPTNPITTPQEEHAEGVKEITELEAAEGSVVEKPEEKPAEPIDYTQFSTGLLSVLIGSTKETKKQLDSCFAEVLINNNEYNIVHRTEVKKKVTDPIFNEECEAFVQEALFTKISVLIRQHNDSRTEIARVTLPVTEILDILTKTNSNDSSWYEFENHPGKIQLAFKFTPVNVDIDEALSVTNKGVVAVKIIKANNLKAADSSGLSDPFVRVKLNDEKVFKTKTIKKSLNPEFDEEFSASLMSRNQDVFLFEIFDWNQFQSQELLGRVQVNAKDLEPSVAYVNEFPLTSGEGTLTLSFLFTPEHVGKLMSDRKGTIGGTIGGAALGGAATVVGGTLGAGKTVVGGTLGAGKFVVGGTLGAGKSVVGGAKGLFGLGKKKSVDGTEASPNLTENTVTPVPIDAPAPVPAPVVASVPMEAAAAGPAAMSDTIDSNAEAESDITGDSGPETFGTEATGQPGTITIFVLEGSNLPAADSNGMSDPYIKIRWGRKVVHKTKIIKKTLAPIWNESFTIPTNGSRVRLHFSVKDHNLLQDTTLGEYELDVWDRIHPASNVMSDEFLAPLANAEKGQIKLRIEFTPDGGSNPVGQGDNSAPSSEYGDVSSKKFGFSSFRKKNFSG</sequence>
<dbReference type="SUPFAM" id="SSF49562">
    <property type="entry name" value="C2 domain (Calcium/lipid-binding domain, CaLB)"/>
    <property type="match status" value="6"/>
</dbReference>
<dbReference type="Gene3D" id="2.60.40.150">
    <property type="entry name" value="C2 domain"/>
    <property type="match status" value="6"/>
</dbReference>
<comment type="subcellular location">
    <subcellularLocation>
        <location evidence="1">Membrane</location>
    </subcellularLocation>
</comment>
<dbReference type="PIRSF" id="PIRSF037232">
    <property type="entry name" value="Tricalbin"/>
    <property type="match status" value="1"/>
</dbReference>
<name>A0ABR2W9J5_9FUNG</name>
<dbReference type="InterPro" id="IPR017147">
    <property type="entry name" value="Tricalbin"/>
</dbReference>
<feature type="domain" description="C2" evidence="8">
    <location>
        <begin position="1296"/>
        <end position="1414"/>
    </location>
</feature>
<keyword evidence="2" id="KW-0813">Transport</keyword>
<feature type="domain" description="C2" evidence="8">
    <location>
        <begin position="701"/>
        <end position="830"/>
    </location>
</feature>
<proteinExistence type="predicted"/>
<dbReference type="CDD" id="cd04044">
    <property type="entry name" value="C2A_Tricalbin-like"/>
    <property type="match status" value="1"/>
</dbReference>
<accession>A0ABR2W9J5</accession>
<feature type="compositionally biased region" description="Basic and acidic residues" evidence="6">
    <location>
        <begin position="79"/>
        <end position="88"/>
    </location>
</feature>
<feature type="domain" description="SMP-LTD" evidence="9">
    <location>
        <begin position="241"/>
        <end position="446"/>
    </location>
</feature>
<feature type="domain" description="C2" evidence="8">
    <location>
        <begin position="442"/>
        <end position="559"/>
    </location>
</feature>
<evidence type="ECO:0000259" key="9">
    <source>
        <dbReference type="PROSITE" id="PS51847"/>
    </source>
</evidence>
<feature type="region of interest" description="Disordered" evidence="6">
    <location>
        <begin position="1432"/>
        <end position="1459"/>
    </location>
</feature>
<dbReference type="InterPro" id="IPR031468">
    <property type="entry name" value="SMP_LBD"/>
</dbReference>
<evidence type="ECO:0000313" key="11">
    <source>
        <dbReference type="Proteomes" id="UP001479436"/>
    </source>
</evidence>
<keyword evidence="7" id="KW-1133">Transmembrane helix</keyword>
<feature type="region of interest" description="Disordered" evidence="6">
    <location>
        <begin position="1279"/>
        <end position="1311"/>
    </location>
</feature>
<dbReference type="Proteomes" id="UP001479436">
    <property type="component" value="Unassembled WGS sequence"/>
</dbReference>
<dbReference type="PANTHER" id="PTHR46980:SF2">
    <property type="entry name" value="TRICALBIN-1-RELATED"/>
    <property type="match status" value="1"/>
</dbReference>
<evidence type="ECO:0000256" key="3">
    <source>
        <dbReference type="ARBA" id="ARBA00023055"/>
    </source>
</evidence>
<feature type="compositionally biased region" description="Polar residues" evidence="6">
    <location>
        <begin position="1"/>
        <end position="21"/>
    </location>
</feature>
<feature type="transmembrane region" description="Helical" evidence="7">
    <location>
        <begin position="180"/>
        <end position="209"/>
    </location>
</feature>
<feature type="region of interest" description="Disordered" evidence="6">
    <location>
        <begin position="1"/>
        <end position="158"/>
    </location>
</feature>
<evidence type="ECO:0000256" key="2">
    <source>
        <dbReference type="ARBA" id="ARBA00022448"/>
    </source>
</evidence>
<dbReference type="Pfam" id="PF00168">
    <property type="entry name" value="C2"/>
    <property type="match status" value="6"/>
</dbReference>
<keyword evidence="5 7" id="KW-0472">Membrane</keyword>
<feature type="domain" description="C2" evidence="8">
    <location>
        <begin position="892"/>
        <end position="1010"/>
    </location>
</feature>
<evidence type="ECO:0000313" key="10">
    <source>
        <dbReference type="EMBL" id="KAK9727873.1"/>
    </source>
</evidence>
<feature type="compositionally biased region" description="Basic and acidic residues" evidence="6">
    <location>
        <begin position="132"/>
        <end position="154"/>
    </location>
</feature>
<dbReference type="PANTHER" id="PTHR46980">
    <property type="entry name" value="TRICALBIN-1-RELATED"/>
    <property type="match status" value="1"/>
</dbReference>
<dbReference type="InterPro" id="IPR035892">
    <property type="entry name" value="C2_domain_sf"/>
</dbReference>
<dbReference type="EMBL" id="JASJQH010006909">
    <property type="protein sequence ID" value="KAK9727873.1"/>
    <property type="molecule type" value="Genomic_DNA"/>
</dbReference>
<dbReference type="Pfam" id="PF25669">
    <property type="entry name" value="SMP_MUG190-like"/>
    <property type="match status" value="1"/>
</dbReference>
<protein>
    <submittedName>
        <fullName evidence="10">Tricalbin-2</fullName>
    </submittedName>
</protein>
<feature type="compositionally biased region" description="Polar residues" evidence="6">
    <location>
        <begin position="1440"/>
        <end position="1450"/>
    </location>
</feature>
<comment type="caution">
    <text evidence="10">The sequence shown here is derived from an EMBL/GenBank/DDBJ whole genome shotgun (WGS) entry which is preliminary data.</text>
</comment>
<evidence type="ECO:0000256" key="6">
    <source>
        <dbReference type="SAM" id="MobiDB-lite"/>
    </source>
</evidence>